<dbReference type="OMA" id="AWENAFE"/>
<evidence type="ECO:0000313" key="8">
    <source>
        <dbReference type="Proteomes" id="UP000091967"/>
    </source>
</evidence>
<organism evidence="7 8">
    <name type="scientific">Fusarium poae</name>
    <dbReference type="NCBI Taxonomy" id="36050"/>
    <lineage>
        <taxon>Eukaryota</taxon>
        <taxon>Fungi</taxon>
        <taxon>Dikarya</taxon>
        <taxon>Ascomycota</taxon>
        <taxon>Pezizomycotina</taxon>
        <taxon>Sordariomycetes</taxon>
        <taxon>Hypocreomycetidae</taxon>
        <taxon>Hypocreales</taxon>
        <taxon>Nectriaceae</taxon>
        <taxon>Fusarium</taxon>
    </lineage>
</organism>
<dbReference type="GO" id="GO:0046872">
    <property type="term" value="F:metal ion binding"/>
    <property type="evidence" value="ECO:0007669"/>
    <property type="project" value="UniProtKB-KW"/>
</dbReference>
<dbReference type="PANTHER" id="PTHR36206">
    <property type="entry name" value="ASPERCRYPTIN BIOSYNTHESIS CLUSTER-SPECIFIC TRANSCRIPTION REGULATOR ATNN-RELATED"/>
    <property type="match status" value="1"/>
</dbReference>
<comment type="caution">
    <text evidence="7">The sequence shown here is derived from an EMBL/GenBank/DDBJ whole genome shotgun (WGS) entry which is preliminary data.</text>
</comment>
<name>A0A1B8ALD0_FUSPO</name>
<dbReference type="InterPro" id="IPR052360">
    <property type="entry name" value="Transcr_Regulatory_Proteins"/>
</dbReference>
<keyword evidence="6" id="KW-0539">Nucleus</keyword>
<dbReference type="PANTHER" id="PTHR36206:SF4">
    <property type="entry name" value="HYPOTHETICAL CONSERVED PROTEIN (EUROFUNG)-RELATED"/>
    <property type="match status" value="1"/>
</dbReference>
<evidence type="ECO:0008006" key="9">
    <source>
        <dbReference type="Google" id="ProtNLM"/>
    </source>
</evidence>
<keyword evidence="2" id="KW-0862">Zinc</keyword>
<dbReference type="InterPro" id="IPR021858">
    <property type="entry name" value="Fun_TF"/>
</dbReference>
<evidence type="ECO:0000256" key="5">
    <source>
        <dbReference type="ARBA" id="ARBA00023163"/>
    </source>
</evidence>
<accession>A0A1B8ALD0</accession>
<sequence length="469" mass="52860">MAVSHASPKTKSSTEVPFQPFSQHFFKSQCEQRYFEAWVQFGNIICGDDLSGLCSSAITQLSFTNPAIREAMLAVGCLKMALDERHALLLGSRAAGTPAYDEAISRYIVALRNVVSSSLNRTTIRTVLLCCVLFICFDILDGNRHAVHNHIFHGLRILQQFLHSQAELAAYSDSPDPFAVDGLSIQIFQRLTMISHSHLALQAQSLWQATSSPRPTPKLPVGWIPESFKSLMDAARWLDTIYKGLLDATRAYRGDVLGFATDEAWLNLRAGLLVLLHAWENAFERTSQDARKRYHDNSRCFSHALLLRMQWIVAYTSVKASQCTDYEGLVNVESYFEEIIILVGQLPRACITKITPFTICSPVFALFLCGYKCRNPDIRADAERLLSTFNLQVDGLWDSRAALALVQWSRELEDEYALLFPSAADAWATIRQRYIVFHNHENKATVGSLRLRGGEWVMTQEIISWQGLT</sequence>
<keyword evidence="1" id="KW-0479">Metal-binding</keyword>
<keyword evidence="8" id="KW-1185">Reference proteome</keyword>
<evidence type="ECO:0000256" key="6">
    <source>
        <dbReference type="ARBA" id="ARBA00023242"/>
    </source>
</evidence>
<dbReference type="AlphaFoldDB" id="A0A1B8ALD0"/>
<dbReference type="Proteomes" id="UP000091967">
    <property type="component" value="Unassembled WGS sequence"/>
</dbReference>
<dbReference type="GO" id="GO:0003677">
    <property type="term" value="F:DNA binding"/>
    <property type="evidence" value="ECO:0007669"/>
    <property type="project" value="UniProtKB-KW"/>
</dbReference>
<evidence type="ECO:0000256" key="1">
    <source>
        <dbReference type="ARBA" id="ARBA00022723"/>
    </source>
</evidence>
<proteinExistence type="predicted"/>
<dbReference type="EMBL" id="LYXU01000003">
    <property type="protein sequence ID" value="OBS21106.1"/>
    <property type="molecule type" value="Genomic_DNA"/>
</dbReference>
<keyword evidence="4" id="KW-0238">DNA-binding</keyword>
<reference evidence="7 8" key="1">
    <citation type="submission" date="2016-06" db="EMBL/GenBank/DDBJ databases">
        <title>Living apart together: crosstalk between the core and supernumerary genomes in a fungal plant pathogen.</title>
        <authorList>
            <person name="Vanheule A."/>
            <person name="Audenaert K."/>
            <person name="Warris S."/>
            <person name="Van De Geest H."/>
            <person name="Schijlen E."/>
            <person name="Hofte M."/>
            <person name="De Saeger S."/>
            <person name="Haesaert G."/>
            <person name="Waalwijk C."/>
            <person name="Van Der Lee T."/>
        </authorList>
    </citation>
    <scope>NUCLEOTIDE SEQUENCE [LARGE SCALE GENOMIC DNA]</scope>
    <source>
        <strain evidence="7 8">2516</strain>
    </source>
</reference>
<evidence type="ECO:0000256" key="4">
    <source>
        <dbReference type="ARBA" id="ARBA00023125"/>
    </source>
</evidence>
<evidence type="ECO:0000256" key="3">
    <source>
        <dbReference type="ARBA" id="ARBA00023015"/>
    </source>
</evidence>
<dbReference type="Pfam" id="PF11951">
    <property type="entry name" value="Fungal_trans_2"/>
    <property type="match status" value="1"/>
</dbReference>
<protein>
    <recommendedName>
        <fullName evidence="9">Transcription factor domain-containing protein</fullName>
    </recommendedName>
</protein>
<keyword evidence="3" id="KW-0805">Transcription regulation</keyword>
<keyword evidence="5" id="KW-0804">Transcription</keyword>
<gene>
    <name evidence="7" type="ORF">FPOA_07446</name>
</gene>
<evidence type="ECO:0000256" key="2">
    <source>
        <dbReference type="ARBA" id="ARBA00022833"/>
    </source>
</evidence>
<dbReference type="STRING" id="36050.A0A1B8ALD0"/>
<evidence type="ECO:0000313" key="7">
    <source>
        <dbReference type="EMBL" id="OBS21106.1"/>
    </source>
</evidence>